<keyword evidence="1" id="KW-0812">Transmembrane</keyword>
<dbReference type="Proteomes" id="UP000267027">
    <property type="component" value="Unassembled WGS sequence"/>
</dbReference>
<keyword evidence="1" id="KW-0472">Membrane</keyword>
<dbReference type="EMBL" id="UYYA01003944">
    <property type="protein sequence ID" value="VDM57999.1"/>
    <property type="molecule type" value="Genomic_DNA"/>
</dbReference>
<dbReference type="WBParaSite" id="ACOC_0000641301-mRNA-1">
    <property type="protein sequence ID" value="ACOC_0000641301-mRNA-1"/>
    <property type="gene ID" value="ACOC_0000641301"/>
</dbReference>
<dbReference type="OrthoDB" id="5858197at2759"/>
<reference evidence="4" key="1">
    <citation type="submission" date="2017-02" db="UniProtKB">
        <authorList>
            <consortium name="WormBaseParasite"/>
        </authorList>
    </citation>
    <scope>IDENTIFICATION</scope>
</reference>
<evidence type="ECO:0000256" key="1">
    <source>
        <dbReference type="SAM" id="Phobius"/>
    </source>
</evidence>
<keyword evidence="3" id="KW-1185">Reference proteome</keyword>
<evidence type="ECO:0000313" key="3">
    <source>
        <dbReference type="Proteomes" id="UP000267027"/>
    </source>
</evidence>
<gene>
    <name evidence="2" type="ORF">ACOC_LOCUS6414</name>
</gene>
<accession>A0A0R3PN37</accession>
<protein>
    <submittedName>
        <fullName evidence="4">Junction plakoglobin</fullName>
    </submittedName>
</protein>
<sequence length="225" mass="25472">MAAGLCGREEYSLQTRSTGEYQIAYRHQSERRLAPKCNTINVLYADPGGLVTKCCYGIPQCFHRYHALRETGTQAEIDNQQLIGILGVSFDIDIPYHRHPPHHIAMKHLRSMAESDVLLCSVNVEILAFATFVYLCFFFFFAFNPHRSTDLAELSAIVEEEIAQLSILTSKAVQSIKAEKQVNVAPAVLLMKRPEQSTQESLEEVRGPGETCNSWLCPHNRHHRE</sequence>
<evidence type="ECO:0000313" key="4">
    <source>
        <dbReference type="WBParaSite" id="ACOC_0000641301-mRNA-1"/>
    </source>
</evidence>
<reference evidence="2 3" key="2">
    <citation type="submission" date="2018-11" db="EMBL/GenBank/DDBJ databases">
        <authorList>
            <consortium name="Pathogen Informatics"/>
        </authorList>
    </citation>
    <scope>NUCLEOTIDE SEQUENCE [LARGE SCALE GENOMIC DNA]</scope>
    <source>
        <strain evidence="2 3">Costa Rica</strain>
    </source>
</reference>
<name>A0A0R3PN37_ANGCS</name>
<feature type="transmembrane region" description="Helical" evidence="1">
    <location>
        <begin position="117"/>
        <end position="143"/>
    </location>
</feature>
<dbReference type="AlphaFoldDB" id="A0A0R3PN37"/>
<proteinExistence type="predicted"/>
<evidence type="ECO:0000313" key="2">
    <source>
        <dbReference type="EMBL" id="VDM57999.1"/>
    </source>
</evidence>
<organism evidence="4">
    <name type="scientific">Angiostrongylus costaricensis</name>
    <name type="common">Nematode worm</name>
    <dbReference type="NCBI Taxonomy" id="334426"/>
    <lineage>
        <taxon>Eukaryota</taxon>
        <taxon>Metazoa</taxon>
        <taxon>Ecdysozoa</taxon>
        <taxon>Nematoda</taxon>
        <taxon>Chromadorea</taxon>
        <taxon>Rhabditida</taxon>
        <taxon>Rhabditina</taxon>
        <taxon>Rhabditomorpha</taxon>
        <taxon>Strongyloidea</taxon>
        <taxon>Metastrongylidae</taxon>
        <taxon>Angiostrongylus</taxon>
    </lineage>
</organism>
<keyword evidence="1" id="KW-1133">Transmembrane helix</keyword>